<evidence type="ECO:0000313" key="4">
    <source>
        <dbReference type="EMBL" id="CUO62413.1"/>
    </source>
</evidence>
<dbReference type="PROSITE" id="PS50893">
    <property type="entry name" value="ABC_TRANSPORTER_2"/>
    <property type="match status" value="1"/>
</dbReference>
<organism evidence="4 5">
    <name type="scientific">Clostridium disporicum</name>
    <dbReference type="NCBI Taxonomy" id="84024"/>
    <lineage>
        <taxon>Bacteria</taxon>
        <taxon>Bacillati</taxon>
        <taxon>Bacillota</taxon>
        <taxon>Clostridia</taxon>
        <taxon>Eubacteriales</taxon>
        <taxon>Clostridiaceae</taxon>
        <taxon>Clostridium</taxon>
    </lineage>
</organism>
<dbReference type="RefSeq" id="WP_055277577.1">
    <property type="nucleotide sequence ID" value="NZ_CYZV01000035.1"/>
</dbReference>
<gene>
    <name evidence="4" type="primary">lptB</name>
    <name evidence="4" type="ORF">ERS852470_02877</name>
</gene>
<proteinExistence type="predicted"/>
<dbReference type="SMART" id="SM00382">
    <property type="entry name" value="AAA"/>
    <property type="match status" value="1"/>
</dbReference>
<evidence type="ECO:0000259" key="3">
    <source>
        <dbReference type="PROSITE" id="PS50893"/>
    </source>
</evidence>
<dbReference type="AlphaFoldDB" id="A0A174GJ98"/>
<keyword evidence="1" id="KW-0547">Nucleotide-binding</keyword>
<dbReference type="SUPFAM" id="SSF52540">
    <property type="entry name" value="P-loop containing nucleoside triphosphate hydrolases"/>
    <property type="match status" value="1"/>
</dbReference>
<reference evidence="4 5" key="1">
    <citation type="submission" date="2015-09" db="EMBL/GenBank/DDBJ databases">
        <authorList>
            <consortium name="Pathogen Informatics"/>
        </authorList>
    </citation>
    <scope>NUCLEOTIDE SEQUENCE [LARGE SCALE GENOMIC DNA]</scope>
    <source>
        <strain evidence="4 5">2789STDY5834855</strain>
    </source>
</reference>
<feature type="domain" description="ABC transporter" evidence="3">
    <location>
        <begin position="4"/>
        <end position="229"/>
    </location>
</feature>
<dbReference type="EMBL" id="CYZV01000035">
    <property type="protein sequence ID" value="CUO62413.1"/>
    <property type="molecule type" value="Genomic_DNA"/>
</dbReference>
<dbReference type="PANTHER" id="PTHR43158:SF5">
    <property type="entry name" value="ABC TRANSPORTER, ATP-BINDING PROTEIN"/>
    <property type="match status" value="1"/>
</dbReference>
<dbReference type="CDD" id="cd03230">
    <property type="entry name" value="ABC_DR_subfamily_A"/>
    <property type="match status" value="1"/>
</dbReference>
<dbReference type="OrthoDB" id="9804819at2"/>
<dbReference type="GO" id="GO:0005524">
    <property type="term" value="F:ATP binding"/>
    <property type="evidence" value="ECO:0007669"/>
    <property type="project" value="UniProtKB-KW"/>
</dbReference>
<dbReference type="GO" id="GO:0016887">
    <property type="term" value="F:ATP hydrolysis activity"/>
    <property type="evidence" value="ECO:0007669"/>
    <property type="project" value="InterPro"/>
</dbReference>
<dbReference type="InterPro" id="IPR003439">
    <property type="entry name" value="ABC_transporter-like_ATP-bd"/>
</dbReference>
<dbReference type="Pfam" id="PF00005">
    <property type="entry name" value="ABC_tran"/>
    <property type="match status" value="1"/>
</dbReference>
<protein>
    <submittedName>
        <fullName evidence="4">ABC transporter ATP-binding protein</fullName>
        <ecNumber evidence="4">3.6.3.-</ecNumber>
    </submittedName>
</protein>
<dbReference type="EC" id="3.6.3.-" evidence="4"/>
<keyword evidence="2 4" id="KW-0067">ATP-binding</keyword>
<dbReference type="InterPro" id="IPR003593">
    <property type="entry name" value="AAA+_ATPase"/>
</dbReference>
<dbReference type="PANTHER" id="PTHR43158">
    <property type="entry name" value="SKFA PEPTIDE EXPORT ATP-BINDING PROTEIN SKFE"/>
    <property type="match status" value="1"/>
</dbReference>
<evidence type="ECO:0000313" key="5">
    <source>
        <dbReference type="Proteomes" id="UP000095558"/>
    </source>
</evidence>
<name>A0A174GJ98_9CLOT</name>
<evidence type="ECO:0000256" key="2">
    <source>
        <dbReference type="ARBA" id="ARBA00022840"/>
    </source>
</evidence>
<dbReference type="Gene3D" id="3.40.50.300">
    <property type="entry name" value="P-loop containing nucleotide triphosphate hydrolases"/>
    <property type="match status" value="1"/>
</dbReference>
<keyword evidence="4" id="KW-0378">Hydrolase</keyword>
<dbReference type="InterPro" id="IPR027417">
    <property type="entry name" value="P-loop_NTPase"/>
</dbReference>
<accession>A0A174GJ98</accession>
<sequence>MSIIEIKKVSKSYNKKQVLNNINITFEENKIYGLLGRNGAGKTTLLNLITDRAVVDSGEITIDGENVYENDNALEKIYFMTERTLYPEDYKVKEIFKWTKEFYNNFDSEYALELAKKFNLNINTKIKNLSTGYNSICKIITTLASNANVLIFDEPVLGLDANHRELFYKVLMENYIKSPKTIILSTHIIEEVSNLIEKVIILNNSKVISSDEAEELLKKAYTVSGLTENIDKFVEAKNIVNVEEITSFKSATIIGNLTKEDKKLAEDLGLKFSKVELQKLFIYLTEKEEV</sequence>
<dbReference type="Proteomes" id="UP000095558">
    <property type="component" value="Unassembled WGS sequence"/>
</dbReference>
<evidence type="ECO:0000256" key="1">
    <source>
        <dbReference type="ARBA" id="ARBA00022741"/>
    </source>
</evidence>